<dbReference type="Proteomes" id="UP000647172">
    <property type="component" value="Unassembled WGS sequence"/>
</dbReference>
<evidence type="ECO:0000313" key="3">
    <source>
        <dbReference type="Proteomes" id="UP000647172"/>
    </source>
</evidence>
<evidence type="ECO:0000313" key="2">
    <source>
        <dbReference type="EMBL" id="GIE47515.1"/>
    </source>
</evidence>
<feature type="compositionally biased region" description="Low complexity" evidence="1">
    <location>
        <begin position="88"/>
        <end position="113"/>
    </location>
</feature>
<gene>
    <name evidence="2" type="ORF">Ani05nite_10490</name>
</gene>
<accession>A0A919JDS4</accession>
<dbReference type="AlphaFoldDB" id="A0A919JDS4"/>
<reference evidence="2" key="1">
    <citation type="submission" date="2021-01" db="EMBL/GenBank/DDBJ databases">
        <title>Whole genome shotgun sequence of Actinoplanes nipponensis NBRC 14063.</title>
        <authorList>
            <person name="Komaki H."/>
            <person name="Tamura T."/>
        </authorList>
    </citation>
    <scope>NUCLEOTIDE SEQUENCE</scope>
    <source>
        <strain evidence="2">NBRC 14063</strain>
    </source>
</reference>
<feature type="region of interest" description="Disordered" evidence="1">
    <location>
        <begin position="1"/>
        <end position="122"/>
    </location>
</feature>
<dbReference type="EMBL" id="BOMQ01000013">
    <property type="protein sequence ID" value="GIE47515.1"/>
    <property type="molecule type" value="Genomic_DNA"/>
</dbReference>
<evidence type="ECO:0000256" key="1">
    <source>
        <dbReference type="SAM" id="MobiDB-lite"/>
    </source>
</evidence>
<sequence length="122" mass="11927">MPPGRPGKPLAMSDNSEIGNGDYAPGALEEPSTYRPEKGEDDPGLSSTIAAGTDPEQLVNGGPPPAGGGIMTTTGGTAGPNSFKTRPRTGPGVAPTTTGDATTGAMTPTDGPTSDATSSAID</sequence>
<organism evidence="2 3">
    <name type="scientific">Actinoplanes nipponensis</name>
    <dbReference type="NCBI Taxonomy" id="135950"/>
    <lineage>
        <taxon>Bacteria</taxon>
        <taxon>Bacillati</taxon>
        <taxon>Actinomycetota</taxon>
        <taxon>Actinomycetes</taxon>
        <taxon>Micromonosporales</taxon>
        <taxon>Micromonosporaceae</taxon>
        <taxon>Actinoplanes</taxon>
    </lineage>
</organism>
<comment type="caution">
    <text evidence="2">The sequence shown here is derived from an EMBL/GenBank/DDBJ whole genome shotgun (WGS) entry which is preliminary data.</text>
</comment>
<proteinExistence type="predicted"/>
<protein>
    <submittedName>
        <fullName evidence="2">Uncharacterized protein</fullName>
    </submittedName>
</protein>
<name>A0A919JDS4_9ACTN</name>
<keyword evidence="3" id="KW-1185">Reference proteome</keyword>